<keyword evidence="2" id="KW-1185">Reference proteome</keyword>
<feature type="non-terminal residue" evidence="1">
    <location>
        <position position="1"/>
    </location>
</feature>
<feature type="non-terminal residue" evidence="1">
    <location>
        <position position="43"/>
    </location>
</feature>
<protein>
    <submittedName>
        <fullName evidence="1">14704_t:CDS:1</fullName>
    </submittedName>
</protein>
<dbReference type="Proteomes" id="UP000789570">
    <property type="component" value="Unassembled WGS sequence"/>
</dbReference>
<evidence type="ECO:0000313" key="1">
    <source>
        <dbReference type="EMBL" id="CAG8767672.1"/>
    </source>
</evidence>
<evidence type="ECO:0000313" key="2">
    <source>
        <dbReference type="Proteomes" id="UP000789570"/>
    </source>
</evidence>
<organism evidence="1 2">
    <name type="scientific">Funneliformis caledonium</name>
    <dbReference type="NCBI Taxonomy" id="1117310"/>
    <lineage>
        <taxon>Eukaryota</taxon>
        <taxon>Fungi</taxon>
        <taxon>Fungi incertae sedis</taxon>
        <taxon>Mucoromycota</taxon>
        <taxon>Glomeromycotina</taxon>
        <taxon>Glomeromycetes</taxon>
        <taxon>Glomerales</taxon>
        <taxon>Glomeraceae</taxon>
        <taxon>Funneliformis</taxon>
    </lineage>
</organism>
<reference evidence="1" key="1">
    <citation type="submission" date="2021-06" db="EMBL/GenBank/DDBJ databases">
        <authorList>
            <person name="Kallberg Y."/>
            <person name="Tangrot J."/>
            <person name="Rosling A."/>
        </authorList>
    </citation>
    <scope>NUCLEOTIDE SEQUENCE</scope>
    <source>
        <strain evidence="1">UK204</strain>
    </source>
</reference>
<comment type="caution">
    <text evidence="1">The sequence shown here is derived from an EMBL/GenBank/DDBJ whole genome shotgun (WGS) entry which is preliminary data.</text>
</comment>
<name>A0A9N9J6R9_9GLOM</name>
<dbReference type="EMBL" id="CAJVPQ010025925">
    <property type="protein sequence ID" value="CAG8767672.1"/>
    <property type="molecule type" value="Genomic_DNA"/>
</dbReference>
<proteinExistence type="predicted"/>
<gene>
    <name evidence="1" type="ORF">FCALED_LOCUS17325</name>
</gene>
<dbReference type="AlphaFoldDB" id="A0A9N9J6R9"/>
<accession>A0A9N9J6R9</accession>
<sequence>LRNLFNSTLNAPDYLNVEESAVFSFNVWFPFEIRQFQLSITSN</sequence>